<feature type="transmembrane region" description="Helical" evidence="1">
    <location>
        <begin position="291"/>
        <end position="312"/>
    </location>
</feature>
<dbReference type="InterPro" id="IPR026841">
    <property type="entry name" value="Aur1/Ipt1"/>
</dbReference>
<dbReference type="GO" id="GO:0016020">
    <property type="term" value="C:membrane"/>
    <property type="evidence" value="ECO:0007669"/>
    <property type="project" value="UniProtKB-SubCell"/>
</dbReference>
<evidence type="ECO:0000256" key="1">
    <source>
        <dbReference type="SAM" id="Phobius"/>
    </source>
</evidence>
<keyword evidence="4" id="KW-1185">Reference proteome</keyword>
<name>Q6AMZ8_DESPS</name>
<keyword evidence="1" id="KW-0812">Transmembrane</keyword>
<feature type="transmembrane region" description="Helical" evidence="1">
    <location>
        <begin position="189"/>
        <end position="207"/>
    </location>
</feature>
<keyword evidence="1" id="KW-0472">Membrane</keyword>
<feature type="transmembrane region" description="Helical" evidence="1">
    <location>
        <begin position="121"/>
        <end position="141"/>
    </location>
</feature>
<evidence type="ECO:0000313" key="3">
    <source>
        <dbReference type="EMBL" id="CAG36276.1"/>
    </source>
</evidence>
<dbReference type="Proteomes" id="UP000000602">
    <property type="component" value="Chromosome"/>
</dbReference>
<dbReference type="STRING" id="177439.DP1547"/>
<dbReference type="eggNOG" id="COG0671">
    <property type="taxonomic scope" value="Bacteria"/>
</dbReference>
<sequence length="380" mass="43407">MKKALSNKSNFWTTFQLSTVWEGRSSLATKLLFTLRAHALFIALIICYTTAGFIVTWAYDKAQVMSISRLFNGRLGLLFGCFLTAFFCGHALYVMIFIRPEHLTRYILTDLRKNYLKAERILIALPILLFLPVFISVFSSFKAMIPVINPYSWDAVFRKWEAVLHGGVQPWQILQIFFGSPAATSTINFFYNLWFFVMYAVLLWQAFSLRDLRGRMQFFLTFIGCWSLLGNLVATFFSSVGPCYYGRVTKLIDPFQPLMCYLWTANDFYPIWSLNVQELLWKTFKDGGGGFGGGISAMPSMHVSMAFLFALLGWRTSRVLGIVFTLHLALILIGSVHLGWHYAIDGYTAIVGTWFIWQTVGWLLDRHGALLSLNSFDDSP</sequence>
<evidence type="ECO:0000313" key="4">
    <source>
        <dbReference type="Proteomes" id="UP000000602"/>
    </source>
</evidence>
<dbReference type="KEGG" id="dps:DP1547"/>
<feature type="transmembrane region" description="Helical" evidence="1">
    <location>
        <begin position="39"/>
        <end position="59"/>
    </location>
</feature>
<organism evidence="3 4">
    <name type="scientific">Desulfotalea psychrophila (strain LSv54 / DSM 12343)</name>
    <dbReference type="NCBI Taxonomy" id="177439"/>
    <lineage>
        <taxon>Bacteria</taxon>
        <taxon>Pseudomonadati</taxon>
        <taxon>Thermodesulfobacteriota</taxon>
        <taxon>Desulfobulbia</taxon>
        <taxon>Desulfobulbales</taxon>
        <taxon>Desulfocapsaceae</taxon>
        <taxon>Desulfotalea</taxon>
    </lineage>
</organism>
<dbReference type="RefSeq" id="WP_011188788.1">
    <property type="nucleotide sequence ID" value="NC_006138.1"/>
</dbReference>
<keyword evidence="1" id="KW-1133">Transmembrane helix</keyword>
<dbReference type="Pfam" id="PF14378">
    <property type="entry name" value="PAP2_3"/>
    <property type="match status" value="1"/>
</dbReference>
<reference evidence="4" key="1">
    <citation type="journal article" date="2004" name="Environ. Microbiol.">
        <title>The genome of Desulfotalea psychrophila, a sulfate-reducing bacterium from permanently cold Arctic sediments.</title>
        <authorList>
            <person name="Rabus R."/>
            <person name="Ruepp A."/>
            <person name="Frickey T."/>
            <person name="Rattei T."/>
            <person name="Fartmann B."/>
            <person name="Stark M."/>
            <person name="Bauer M."/>
            <person name="Zibat A."/>
            <person name="Lombardot T."/>
            <person name="Becker I."/>
            <person name="Amann J."/>
            <person name="Gellner K."/>
            <person name="Teeling H."/>
            <person name="Leuschner W.D."/>
            <person name="Gloeckner F.-O."/>
            <person name="Lupas A.N."/>
            <person name="Amann R."/>
            <person name="Klenk H.-P."/>
        </authorList>
    </citation>
    <scope>NUCLEOTIDE SEQUENCE [LARGE SCALE GENOMIC DNA]</scope>
    <source>
        <strain evidence="4">DSM 12343 / LSv54</strain>
    </source>
</reference>
<feature type="transmembrane region" description="Helical" evidence="1">
    <location>
        <begin position="75"/>
        <end position="98"/>
    </location>
</feature>
<proteinExistence type="predicted"/>
<feature type="transmembrane region" description="Helical" evidence="1">
    <location>
        <begin position="319"/>
        <end position="340"/>
    </location>
</feature>
<feature type="domain" description="Inositolphosphotransferase Aur1/Ipt1" evidence="2">
    <location>
        <begin position="159"/>
        <end position="350"/>
    </location>
</feature>
<dbReference type="HOGENOM" id="CLU_052953_0_0_7"/>
<dbReference type="OrthoDB" id="9816314at2"/>
<protein>
    <recommendedName>
        <fullName evidence="2">Inositolphosphotransferase Aur1/Ipt1 domain-containing protein</fullName>
    </recommendedName>
</protein>
<evidence type="ECO:0000259" key="2">
    <source>
        <dbReference type="Pfam" id="PF14378"/>
    </source>
</evidence>
<dbReference type="EMBL" id="CR522870">
    <property type="protein sequence ID" value="CAG36276.1"/>
    <property type="molecule type" value="Genomic_DNA"/>
</dbReference>
<accession>Q6AMZ8</accession>
<gene>
    <name evidence="3" type="ordered locus">DP1547</name>
</gene>
<dbReference type="AlphaFoldDB" id="Q6AMZ8"/>
<feature type="transmembrane region" description="Helical" evidence="1">
    <location>
        <begin position="219"/>
        <end position="240"/>
    </location>
</feature>